<dbReference type="InterPro" id="IPR014721">
    <property type="entry name" value="Ribsml_uS5_D2-typ_fold_subgr"/>
</dbReference>
<protein>
    <recommendedName>
        <fullName evidence="9">Lon protease homolog</fullName>
        <ecNumber evidence="9">3.4.21.-</ecNumber>
    </recommendedName>
</protein>
<evidence type="ECO:0000313" key="14">
    <source>
        <dbReference type="Proteomes" id="UP000708148"/>
    </source>
</evidence>
<dbReference type="SMART" id="SM00382">
    <property type="entry name" value="AAA"/>
    <property type="match status" value="1"/>
</dbReference>
<dbReference type="Pfam" id="PF02190">
    <property type="entry name" value="LON_substr_bdg"/>
    <property type="match status" value="1"/>
</dbReference>
<dbReference type="InterPro" id="IPR003959">
    <property type="entry name" value="ATPase_AAA_core"/>
</dbReference>
<dbReference type="Pfam" id="PF00004">
    <property type="entry name" value="AAA"/>
    <property type="match status" value="1"/>
</dbReference>
<feature type="compositionally biased region" description="Low complexity" evidence="10">
    <location>
        <begin position="849"/>
        <end position="864"/>
    </location>
</feature>
<dbReference type="PANTHER" id="PTHR10046">
    <property type="entry name" value="ATP DEPENDENT LON PROTEASE FAMILY MEMBER"/>
    <property type="match status" value="1"/>
</dbReference>
<keyword evidence="2 8" id="KW-0547">Nucleotide-binding</keyword>
<dbReference type="Gene3D" id="1.20.5.5270">
    <property type="match status" value="1"/>
</dbReference>
<organism evidence="13 14">
    <name type="scientific">Ostreobium quekettii</name>
    <dbReference type="NCBI Taxonomy" id="121088"/>
    <lineage>
        <taxon>Eukaryota</taxon>
        <taxon>Viridiplantae</taxon>
        <taxon>Chlorophyta</taxon>
        <taxon>core chlorophytes</taxon>
        <taxon>Ulvophyceae</taxon>
        <taxon>TCBD clade</taxon>
        <taxon>Bryopsidales</taxon>
        <taxon>Ostreobineae</taxon>
        <taxon>Ostreobiaceae</taxon>
        <taxon>Ostreobium</taxon>
    </lineage>
</organism>
<dbReference type="InterPro" id="IPR003593">
    <property type="entry name" value="AAA+_ATPase"/>
</dbReference>
<accession>A0A8S1JC80</accession>
<evidence type="ECO:0000256" key="7">
    <source>
        <dbReference type="PROSITE-ProRule" id="PRU01122"/>
    </source>
</evidence>
<keyword evidence="1 7" id="KW-0645">Protease</keyword>
<dbReference type="PROSITE" id="PS51786">
    <property type="entry name" value="LON_PROTEOLYTIC"/>
    <property type="match status" value="1"/>
</dbReference>
<dbReference type="Gene3D" id="1.20.58.1480">
    <property type="match status" value="1"/>
</dbReference>
<dbReference type="InterPro" id="IPR020568">
    <property type="entry name" value="Ribosomal_Su5_D2-typ_SF"/>
</dbReference>
<dbReference type="SUPFAM" id="SSF88697">
    <property type="entry name" value="PUA domain-like"/>
    <property type="match status" value="1"/>
</dbReference>
<dbReference type="InterPro" id="IPR003111">
    <property type="entry name" value="Lon_prtase_N"/>
</dbReference>
<evidence type="ECO:0000256" key="5">
    <source>
        <dbReference type="ARBA" id="ARBA00022840"/>
    </source>
</evidence>
<keyword evidence="14" id="KW-1185">Reference proteome</keyword>
<dbReference type="InterPro" id="IPR008269">
    <property type="entry name" value="Lon_proteolytic"/>
</dbReference>
<evidence type="ECO:0000256" key="4">
    <source>
        <dbReference type="ARBA" id="ARBA00022825"/>
    </source>
</evidence>
<dbReference type="GO" id="GO:0030163">
    <property type="term" value="P:protein catabolic process"/>
    <property type="evidence" value="ECO:0007669"/>
    <property type="project" value="InterPro"/>
</dbReference>
<dbReference type="InterPro" id="IPR054594">
    <property type="entry name" value="Lon_lid"/>
</dbReference>
<evidence type="ECO:0000256" key="3">
    <source>
        <dbReference type="ARBA" id="ARBA00022801"/>
    </source>
</evidence>
<dbReference type="InterPro" id="IPR027065">
    <property type="entry name" value="Lon_Prtase"/>
</dbReference>
<dbReference type="Pfam" id="PF22667">
    <property type="entry name" value="Lon_lid"/>
    <property type="match status" value="1"/>
</dbReference>
<evidence type="ECO:0000256" key="9">
    <source>
        <dbReference type="RuleBase" id="RU000592"/>
    </source>
</evidence>
<dbReference type="PROSITE" id="PS01046">
    <property type="entry name" value="LON_SER"/>
    <property type="match status" value="1"/>
</dbReference>
<name>A0A8S1JC80_9CHLO</name>
<dbReference type="InterPro" id="IPR046336">
    <property type="entry name" value="Lon_prtase_N_sf"/>
</dbReference>
<gene>
    <name evidence="13" type="ORF">OSTQU699_LOCUS8385</name>
</gene>
<dbReference type="GO" id="GO:0005524">
    <property type="term" value="F:ATP binding"/>
    <property type="evidence" value="ECO:0007669"/>
    <property type="project" value="UniProtKB-KW"/>
</dbReference>
<dbReference type="SMART" id="SM00464">
    <property type="entry name" value="LON"/>
    <property type="match status" value="1"/>
</dbReference>
<dbReference type="InterPro" id="IPR008268">
    <property type="entry name" value="Peptidase_S16_AS"/>
</dbReference>
<comment type="similarity">
    <text evidence="7 8">Belongs to the peptidase S16 family.</text>
</comment>
<evidence type="ECO:0000256" key="10">
    <source>
        <dbReference type="SAM" id="MobiDB-lite"/>
    </source>
</evidence>
<evidence type="ECO:0000259" key="11">
    <source>
        <dbReference type="PROSITE" id="PS51786"/>
    </source>
</evidence>
<dbReference type="EMBL" id="CAJHUC010002038">
    <property type="protein sequence ID" value="CAD7703028.1"/>
    <property type="molecule type" value="Genomic_DNA"/>
</dbReference>
<evidence type="ECO:0000256" key="1">
    <source>
        <dbReference type="ARBA" id="ARBA00022670"/>
    </source>
</evidence>
<proteinExistence type="inferred from homology"/>
<feature type="active site" evidence="7">
    <location>
        <position position="946"/>
    </location>
</feature>
<dbReference type="PROSITE" id="PS51787">
    <property type="entry name" value="LON_N"/>
    <property type="match status" value="1"/>
</dbReference>
<dbReference type="PRINTS" id="PR00830">
    <property type="entry name" value="ENDOLAPTASE"/>
</dbReference>
<keyword evidence="4 7" id="KW-0720">Serine protease</keyword>
<evidence type="ECO:0000256" key="2">
    <source>
        <dbReference type="ARBA" id="ARBA00022741"/>
    </source>
</evidence>
<feature type="active site" evidence="7">
    <location>
        <position position="903"/>
    </location>
</feature>
<feature type="domain" description="Lon proteolytic" evidence="11">
    <location>
        <begin position="774"/>
        <end position="998"/>
    </location>
</feature>
<reference evidence="13" key="1">
    <citation type="submission" date="2020-12" db="EMBL/GenBank/DDBJ databases">
        <authorList>
            <person name="Iha C."/>
        </authorList>
    </citation>
    <scope>NUCLEOTIDE SEQUENCE</scope>
</reference>
<comment type="catalytic activity">
    <reaction evidence="6">
        <text>Hydrolysis of proteins in presence of ATP.</text>
        <dbReference type="EC" id="3.4.21.53"/>
    </reaction>
</comment>
<keyword evidence="5 8" id="KW-0067">ATP-binding</keyword>
<dbReference type="Gene3D" id="2.30.130.40">
    <property type="entry name" value="LON domain-like"/>
    <property type="match status" value="1"/>
</dbReference>
<evidence type="ECO:0000313" key="13">
    <source>
        <dbReference type="EMBL" id="CAD7703028.1"/>
    </source>
</evidence>
<dbReference type="Gene3D" id="3.30.230.10">
    <property type="match status" value="1"/>
</dbReference>
<feature type="region of interest" description="Disordered" evidence="10">
    <location>
        <begin position="844"/>
        <end position="874"/>
    </location>
</feature>
<dbReference type="InterPro" id="IPR027417">
    <property type="entry name" value="P-loop_NTPase"/>
</dbReference>
<dbReference type="EC" id="3.4.21.-" evidence="9"/>
<evidence type="ECO:0000256" key="8">
    <source>
        <dbReference type="RuleBase" id="RU000591"/>
    </source>
</evidence>
<dbReference type="InterPro" id="IPR004815">
    <property type="entry name" value="Lon_bac/euk-typ"/>
</dbReference>
<evidence type="ECO:0000256" key="6">
    <source>
        <dbReference type="ARBA" id="ARBA00050665"/>
    </source>
</evidence>
<evidence type="ECO:0000259" key="12">
    <source>
        <dbReference type="PROSITE" id="PS51787"/>
    </source>
</evidence>
<dbReference type="GO" id="GO:0004252">
    <property type="term" value="F:serine-type endopeptidase activity"/>
    <property type="evidence" value="ECO:0007669"/>
    <property type="project" value="UniProtKB-UniRule"/>
</dbReference>
<dbReference type="FunFam" id="3.40.50.300:FF:000021">
    <property type="entry name" value="Lon protease homolog"/>
    <property type="match status" value="1"/>
</dbReference>
<dbReference type="Gene3D" id="3.40.50.300">
    <property type="entry name" value="P-loop containing nucleotide triphosphate hydrolases"/>
    <property type="match status" value="1"/>
</dbReference>
<dbReference type="GO" id="GO:0006508">
    <property type="term" value="P:proteolysis"/>
    <property type="evidence" value="ECO:0007669"/>
    <property type="project" value="UniProtKB-KW"/>
</dbReference>
<dbReference type="OrthoDB" id="565166at2759"/>
<dbReference type="InterPro" id="IPR015947">
    <property type="entry name" value="PUA-like_sf"/>
</dbReference>
<feature type="domain" description="Lon N-terminal" evidence="12">
    <location>
        <begin position="9"/>
        <end position="256"/>
    </location>
</feature>
<keyword evidence="3 7" id="KW-0378">Hydrolase</keyword>
<sequence>MPDVPKGQLPLLPLHNEVLLPSQVVQLVLWSGNAKSDAFAEYLSTQKEADLRVAVIPVVKNGQDTAHIKRGGWGHRTLTGAVDNALEGLHSIGTAARVVQLSRIPQEKQWTLALEGLERIHVHPKHTHVSQQGLITVEVEAASAMLLKQRNGSQRNAIENSDESFNAIAPGSEDEDALGAELISRSRELLTILLQQTGRSAATQMMEQLQKMPPSQAADIIGSLLAMGFQEKLAMLDAVDHGARLRQALKLLARSLHTVHQALGQKREADSKQPDGGWVPVLGTIGQGLPGGLRRPKNEDDDIAELMKRIQDAEPPPEVLKHAFREARRIRRGGEHHPSYAMSRSYIELLAELPWKRLSTPALHNLQGARNILDSAHYGLELVKARVVHYVAVQQLKGSGARAPILCFVGPPGVGKTSLAASVANVLGRPFARISLGGVRDEAEIRGHRKTYVGAMPGRVIQALRRVNVRDPVMLLDEVDKMGKDIRGDPASALLEVLDPEQHHAFVDAYVGFPFDLSRVVFLATANRTSEIPAPLLDRMEVIRLPGYTLQEKVKIAEKHLLPKVLEEHGLGPGGLVASPDNPAVVFPEKILRVIVERYTREAGVRALERCLAAVCRQCAYQIVKEQEERAGRPFQSFAQGGASSRDVLPLDAATWRDWENEWNTSSGFHKICPSSFAIVPTFWAESPMLHQHQRGADAHPMVRKQASEPLRSASERFVEDPLGMPTVQDPQTVPSEEPRQENTGWSTIVVDEAFLELCLGAAKYYGPEGSERVTGPGVAAGLVWTPTGGMVQYIECCCISRGQPGRLGELTLTGHVGDVLEESAMTALSWVRSHAHTLGFQATREDTTNSSNAPASTTTPAVTADEHYGRASSSEAVGHSPAMCWDIHMHLPAGAVPKDGPSAGITLAVALVSLFANRAVRHDTAMTGEVTLRGLVLPVGGIKEKFLAAHQAGFRRVILPQRNVKDVVAEVSKEVQEGLETIGTTNLEEVIRQAFDPPYEVLQRSRL</sequence>
<dbReference type="GO" id="GO:0004176">
    <property type="term" value="F:ATP-dependent peptidase activity"/>
    <property type="evidence" value="ECO:0007669"/>
    <property type="project" value="UniProtKB-UniRule"/>
</dbReference>
<dbReference type="Pfam" id="PF05362">
    <property type="entry name" value="Lon_C"/>
    <property type="match status" value="2"/>
</dbReference>
<dbReference type="NCBIfam" id="TIGR00763">
    <property type="entry name" value="lon"/>
    <property type="match status" value="1"/>
</dbReference>
<comment type="caution">
    <text evidence="13">The sequence shown here is derived from an EMBL/GenBank/DDBJ whole genome shotgun (WGS) entry which is preliminary data.</text>
</comment>
<feature type="region of interest" description="Disordered" evidence="10">
    <location>
        <begin position="722"/>
        <end position="743"/>
    </location>
</feature>
<dbReference type="AlphaFoldDB" id="A0A8S1JC80"/>
<dbReference type="SUPFAM" id="SSF54211">
    <property type="entry name" value="Ribosomal protein S5 domain 2-like"/>
    <property type="match status" value="1"/>
</dbReference>
<dbReference type="SUPFAM" id="SSF52540">
    <property type="entry name" value="P-loop containing nucleoside triphosphate hydrolases"/>
    <property type="match status" value="1"/>
</dbReference>
<dbReference type="CDD" id="cd19500">
    <property type="entry name" value="RecA-like_Lon"/>
    <property type="match status" value="1"/>
</dbReference>
<dbReference type="GO" id="GO:0016887">
    <property type="term" value="F:ATP hydrolysis activity"/>
    <property type="evidence" value="ECO:0007669"/>
    <property type="project" value="InterPro"/>
</dbReference>
<dbReference type="Gene3D" id="1.10.8.60">
    <property type="match status" value="1"/>
</dbReference>
<dbReference type="Proteomes" id="UP000708148">
    <property type="component" value="Unassembled WGS sequence"/>
</dbReference>